<dbReference type="AlphaFoldDB" id="A0A975BFR8"/>
<name>A0A975BFR8_9BACT</name>
<dbReference type="EMBL" id="CP061800">
    <property type="protein sequence ID" value="QTA84546.1"/>
    <property type="molecule type" value="Genomic_DNA"/>
</dbReference>
<gene>
    <name evidence="1" type="ORF">dnm_005430</name>
</gene>
<proteinExistence type="predicted"/>
<evidence type="ECO:0000313" key="1">
    <source>
        <dbReference type="EMBL" id="QTA84546.1"/>
    </source>
</evidence>
<dbReference type="Proteomes" id="UP000663722">
    <property type="component" value="Chromosome"/>
</dbReference>
<dbReference type="KEGG" id="dmm:dnm_005430"/>
<accession>A0A975BFR8</accession>
<sequence>MFLISHGKSEKREVRKEDFNFLFTRCSTFFLSFLRKPVIPAKAGIPFCQRLPTKRQWIPAFAGMTEKNLIIE</sequence>
<keyword evidence="2" id="KW-1185">Reference proteome</keyword>
<evidence type="ECO:0000313" key="2">
    <source>
        <dbReference type="Proteomes" id="UP000663722"/>
    </source>
</evidence>
<organism evidence="1 2">
    <name type="scientific">Desulfonema magnum</name>
    <dbReference type="NCBI Taxonomy" id="45655"/>
    <lineage>
        <taxon>Bacteria</taxon>
        <taxon>Pseudomonadati</taxon>
        <taxon>Thermodesulfobacteriota</taxon>
        <taxon>Desulfobacteria</taxon>
        <taxon>Desulfobacterales</taxon>
        <taxon>Desulfococcaceae</taxon>
        <taxon>Desulfonema</taxon>
    </lineage>
</organism>
<reference evidence="1" key="1">
    <citation type="journal article" date="2021" name="Microb. Physiol.">
        <title>Proteogenomic Insights into the Physiology of Marine, Sulfate-Reducing, Filamentous Desulfonema limicola and Desulfonema magnum.</title>
        <authorList>
            <person name="Schnaars V."/>
            <person name="Wohlbrand L."/>
            <person name="Scheve S."/>
            <person name="Hinrichs C."/>
            <person name="Reinhardt R."/>
            <person name="Rabus R."/>
        </authorList>
    </citation>
    <scope>NUCLEOTIDE SEQUENCE</scope>
    <source>
        <strain evidence="1">4be13</strain>
    </source>
</reference>
<protein>
    <submittedName>
        <fullName evidence="1">Uncharacterized protein</fullName>
    </submittedName>
</protein>